<name>A0A835YW49_9STRA</name>
<proteinExistence type="predicted"/>
<protein>
    <submittedName>
        <fullName evidence="1">Uncharacterized protein</fullName>
    </submittedName>
</protein>
<dbReference type="EMBL" id="JAFCMP010000290">
    <property type="protein sequence ID" value="KAG5181783.1"/>
    <property type="molecule type" value="Genomic_DNA"/>
</dbReference>
<reference evidence="1" key="1">
    <citation type="submission" date="2021-02" db="EMBL/GenBank/DDBJ databases">
        <title>First Annotated Genome of the Yellow-green Alga Tribonema minus.</title>
        <authorList>
            <person name="Mahan K.M."/>
        </authorList>
    </citation>
    <scope>NUCLEOTIDE SEQUENCE</scope>
    <source>
        <strain evidence="1">UTEX B ZZ1240</strain>
    </source>
</reference>
<gene>
    <name evidence="1" type="ORF">JKP88DRAFT_245947</name>
</gene>
<organism evidence="1 2">
    <name type="scientific">Tribonema minus</name>
    <dbReference type="NCBI Taxonomy" id="303371"/>
    <lineage>
        <taxon>Eukaryota</taxon>
        <taxon>Sar</taxon>
        <taxon>Stramenopiles</taxon>
        <taxon>Ochrophyta</taxon>
        <taxon>PX clade</taxon>
        <taxon>Xanthophyceae</taxon>
        <taxon>Tribonematales</taxon>
        <taxon>Tribonemataceae</taxon>
        <taxon>Tribonema</taxon>
    </lineage>
</organism>
<keyword evidence="2" id="KW-1185">Reference proteome</keyword>
<evidence type="ECO:0000313" key="1">
    <source>
        <dbReference type="EMBL" id="KAG5181783.1"/>
    </source>
</evidence>
<evidence type="ECO:0000313" key="2">
    <source>
        <dbReference type="Proteomes" id="UP000664859"/>
    </source>
</evidence>
<sequence>MSSNKDPYKRSAYRLEHSDVPAAAAELVMQAARGLPSTKAVMPGPYRSVYISITNRSCRAHYKEIAAALRQQQLGDTITLVQPEASSIILGQNEIRRLVPPAAAQLSLVPAPVTAAGTLVPFAQGTAATVARISVDADVFQAFSNGYPRLQQFVASQQQRLPQQWGGYIIQVNYSPLLFQKRLPDNSLHDVVYVKTAQTSSSPNTASLISATRKKRAGLLRKLRTHGTPHGSCFHAPIRRQSVHEYAPRRCCAMWWMLRRSSWLRAAEL</sequence>
<dbReference type="Proteomes" id="UP000664859">
    <property type="component" value="Unassembled WGS sequence"/>
</dbReference>
<comment type="caution">
    <text evidence="1">The sequence shown here is derived from an EMBL/GenBank/DDBJ whole genome shotgun (WGS) entry which is preliminary data.</text>
</comment>
<accession>A0A835YW49</accession>
<dbReference type="AlphaFoldDB" id="A0A835YW49"/>